<dbReference type="GO" id="GO:0030973">
    <property type="term" value="F:molybdate ion binding"/>
    <property type="evidence" value="ECO:0007669"/>
    <property type="project" value="TreeGrafter"/>
</dbReference>
<dbReference type="InterPro" id="IPR005950">
    <property type="entry name" value="ModA"/>
</dbReference>
<dbReference type="SUPFAM" id="SSF53850">
    <property type="entry name" value="Periplasmic binding protein-like II"/>
    <property type="match status" value="1"/>
</dbReference>
<comment type="subunit">
    <text evidence="5">The complex is composed of two ATP-binding proteins (ModC), two transmembrane proteins (ModB) and a solute-binding protein (ModA).</text>
</comment>
<reference evidence="8 9" key="1">
    <citation type="submission" date="2018-06" db="EMBL/GenBank/DDBJ databases">
        <title>Genomic Encyclopedia of Type Strains, Phase IV (KMG-IV): sequencing the most valuable type-strain genomes for metagenomic binning, comparative biology and taxonomic classification.</title>
        <authorList>
            <person name="Goeker M."/>
        </authorList>
    </citation>
    <scope>NUCLEOTIDE SEQUENCE [LARGE SCALE GENOMIC DNA]</scope>
    <source>
        <strain evidence="8 9">DSM 26720</strain>
    </source>
</reference>
<protein>
    <submittedName>
        <fullName evidence="8">Molybdate transport system substrate-binding protein</fullName>
    </submittedName>
</protein>
<dbReference type="NCBIfam" id="TIGR01256">
    <property type="entry name" value="modA"/>
    <property type="match status" value="1"/>
</dbReference>
<feature type="binding site" evidence="6">
    <location>
        <position position="56"/>
    </location>
    <ligand>
        <name>molybdate</name>
        <dbReference type="ChEBI" id="CHEBI:36264"/>
    </ligand>
</feature>
<dbReference type="Gene3D" id="3.40.190.10">
    <property type="entry name" value="Periplasmic binding protein-like II"/>
    <property type="match status" value="2"/>
</dbReference>
<evidence type="ECO:0000313" key="9">
    <source>
        <dbReference type="Proteomes" id="UP000249453"/>
    </source>
</evidence>
<sequence length="247" mass="26431">MAAFLLLAAMMVPSTAYSAEKILVFAAASLKDVIEEAASQFKIRGGAPVVASFAASSVLAKQIEAGAPAQIFISADLDWINYLEDRKLLVENSRKLIAGNALIIATQPRQNKSDIRSLLTSGRFAMGDPTNVPAGKYAKTALETLGLWAEAKNHAIFTENVRVALQYAALAEVDASIVYASDRSHAAELVEAYRFPASSHPPILYPAALVAGQETKAAREFLAFLASEAGQTIFQNNGFVKSREAVQ</sequence>
<feature type="signal peptide" evidence="7">
    <location>
        <begin position="1"/>
        <end position="18"/>
    </location>
</feature>
<keyword evidence="4 7" id="KW-0732">Signal</keyword>
<dbReference type="Proteomes" id="UP000249453">
    <property type="component" value="Unassembled WGS sequence"/>
</dbReference>
<dbReference type="GO" id="GO:0046872">
    <property type="term" value="F:metal ion binding"/>
    <property type="evidence" value="ECO:0007669"/>
    <property type="project" value="UniProtKB-KW"/>
</dbReference>
<keyword evidence="9" id="KW-1185">Reference proteome</keyword>
<dbReference type="PANTHER" id="PTHR30632:SF17">
    <property type="entry name" value="MOLYBDATE-BINDING PROTEIN MODA"/>
    <property type="match status" value="1"/>
</dbReference>
<dbReference type="GO" id="GO:0015689">
    <property type="term" value="P:molybdate ion transport"/>
    <property type="evidence" value="ECO:0007669"/>
    <property type="project" value="InterPro"/>
</dbReference>
<name>A0A364JSR5_9HYPH</name>
<comment type="similarity">
    <text evidence="1">Belongs to the bacterial solute-binding protein ModA family.</text>
</comment>
<dbReference type="PANTHER" id="PTHR30632">
    <property type="entry name" value="MOLYBDATE-BINDING PERIPLASMIC PROTEIN"/>
    <property type="match status" value="1"/>
</dbReference>
<feature type="binding site" evidence="6">
    <location>
        <position position="134"/>
    </location>
    <ligand>
        <name>molybdate</name>
        <dbReference type="ChEBI" id="CHEBI:36264"/>
    </ligand>
</feature>
<dbReference type="Pfam" id="PF13531">
    <property type="entry name" value="SBP_bac_11"/>
    <property type="match status" value="1"/>
</dbReference>
<comment type="caution">
    <text evidence="8">The sequence shown here is derived from an EMBL/GenBank/DDBJ whole genome shotgun (WGS) entry which is preliminary data.</text>
</comment>
<evidence type="ECO:0000256" key="3">
    <source>
        <dbReference type="ARBA" id="ARBA00022723"/>
    </source>
</evidence>
<evidence type="ECO:0000256" key="2">
    <source>
        <dbReference type="ARBA" id="ARBA00022505"/>
    </source>
</evidence>
<dbReference type="EMBL" id="QLMK01000015">
    <property type="protein sequence ID" value="RAK26143.1"/>
    <property type="molecule type" value="Genomic_DNA"/>
</dbReference>
<keyword evidence="3 6" id="KW-0479">Metal-binding</keyword>
<feature type="binding site" evidence="6">
    <location>
        <position position="29"/>
    </location>
    <ligand>
        <name>molybdate</name>
        <dbReference type="ChEBI" id="CHEBI:36264"/>
    </ligand>
</feature>
<feature type="binding site" evidence="6">
    <location>
        <position position="161"/>
    </location>
    <ligand>
        <name>molybdate</name>
        <dbReference type="ChEBI" id="CHEBI:36264"/>
    </ligand>
</feature>
<feature type="binding site" evidence="6">
    <location>
        <position position="179"/>
    </location>
    <ligand>
        <name>molybdate</name>
        <dbReference type="ChEBI" id="CHEBI:36264"/>
    </ligand>
</feature>
<dbReference type="GO" id="GO:0030288">
    <property type="term" value="C:outer membrane-bounded periplasmic space"/>
    <property type="evidence" value="ECO:0007669"/>
    <property type="project" value="TreeGrafter"/>
</dbReference>
<feature type="chain" id="PRO_5016769522" evidence="7">
    <location>
        <begin position="19"/>
        <end position="247"/>
    </location>
</feature>
<organism evidence="8 9">
    <name type="scientific">Falsochrobactrum ovis</name>
    <dbReference type="NCBI Taxonomy" id="1293442"/>
    <lineage>
        <taxon>Bacteria</taxon>
        <taxon>Pseudomonadati</taxon>
        <taxon>Pseudomonadota</taxon>
        <taxon>Alphaproteobacteria</taxon>
        <taxon>Hyphomicrobiales</taxon>
        <taxon>Brucellaceae</taxon>
        <taxon>Falsochrobactrum</taxon>
    </lineage>
</organism>
<dbReference type="InterPro" id="IPR050682">
    <property type="entry name" value="ModA/WtpA"/>
</dbReference>
<dbReference type="PIRSF" id="PIRSF004846">
    <property type="entry name" value="ModA"/>
    <property type="match status" value="1"/>
</dbReference>
<keyword evidence="2 6" id="KW-0500">Molybdenum</keyword>
<evidence type="ECO:0000256" key="1">
    <source>
        <dbReference type="ARBA" id="ARBA00009175"/>
    </source>
</evidence>
<evidence type="ECO:0000256" key="6">
    <source>
        <dbReference type="PIRSR" id="PIRSR004846-1"/>
    </source>
</evidence>
<proteinExistence type="inferred from homology"/>
<evidence type="ECO:0000256" key="5">
    <source>
        <dbReference type="ARBA" id="ARBA00062515"/>
    </source>
</evidence>
<evidence type="ECO:0000256" key="7">
    <source>
        <dbReference type="SAM" id="SignalP"/>
    </source>
</evidence>
<gene>
    <name evidence="8" type="ORF">C7374_11518</name>
</gene>
<evidence type="ECO:0000313" key="8">
    <source>
        <dbReference type="EMBL" id="RAK26143.1"/>
    </source>
</evidence>
<dbReference type="FunFam" id="3.40.190.10:FF:000035">
    <property type="entry name" value="Molybdate ABC transporter substrate-binding protein"/>
    <property type="match status" value="1"/>
</dbReference>
<dbReference type="AlphaFoldDB" id="A0A364JSR5"/>
<dbReference type="GO" id="GO:1901359">
    <property type="term" value="F:tungstate binding"/>
    <property type="evidence" value="ECO:0007669"/>
    <property type="project" value="UniProtKB-ARBA"/>
</dbReference>
<evidence type="ECO:0000256" key="4">
    <source>
        <dbReference type="ARBA" id="ARBA00022729"/>
    </source>
</evidence>
<accession>A0A364JSR5</accession>